<dbReference type="EMBL" id="JBEDNZ010000018">
    <property type="protein sequence ID" value="KAL0820904.1"/>
    <property type="molecule type" value="Genomic_DNA"/>
</dbReference>
<evidence type="ECO:0000313" key="7">
    <source>
        <dbReference type="EMBL" id="KAL0820904.1"/>
    </source>
</evidence>
<dbReference type="Pfam" id="PF13193">
    <property type="entry name" value="AMP-binding_C"/>
    <property type="match status" value="1"/>
</dbReference>
<dbReference type="InterPro" id="IPR025110">
    <property type="entry name" value="AMP-bd_C"/>
</dbReference>
<organism evidence="7 8">
    <name type="scientific">Loxostege sticticalis</name>
    <name type="common">Beet webworm moth</name>
    <dbReference type="NCBI Taxonomy" id="481309"/>
    <lineage>
        <taxon>Eukaryota</taxon>
        <taxon>Metazoa</taxon>
        <taxon>Ecdysozoa</taxon>
        <taxon>Arthropoda</taxon>
        <taxon>Hexapoda</taxon>
        <taxon>Insecta</taxon>
        <taxon>Pterygota</taxon>
        <taxon>Neoptera</taxon>
        <taxon>Endopterygota</taxon>
        <taxon>Lepidoptera</taxon>
        <taxon>Glossata</taxon>
        <taxon>Ditrysia</taxon>
        <taxon>Pyraloidea</taxon>
        <taxon>Crambidae</taxon>
        <taxon>Pyraustinae</taxon>
        <taxon>Loxostege</taxon>
    </lineage>
</organism>
<keyword evidence="3" id="KW-0436">Ligase</keyword>
<comment type="subcellular location">
    <subcellularLocation>
        <location evidence="1">Peroxisome</location>
    </subcellularLocation>
</comment>
<evidence type="ECO:0000259" key="6">
    <source>
        <dbReference type="Pfam" id="PF13193"/>
    </source>
</evidence>
<dbReference type="PROSITE" id="PS00455">
    <property type="entry name" value="AMP_BINDING"/>
    <property type="match status" value="1"/>
</dbReference>
<evidence type="ECO:0000259" key="5">
    <source>
        <dbReference type="Pfam" id="PF00501"/>
    </source>
</evidence>
<evidence type="ECO:0000313" key="8">
    <source>
        <dbReference type="Proteomes" id="UP001549921"/>
    </source>
</evidence>
<dbReference type="GO" id="GO:0005777">
    <property type="term" value="C:peroxisome"/>
    <property type="evidence" value="ECO:0007669"/>
    <property type="project" value="UniProtKB-SubCell"/>
</dbReference>
<comment type="caution">
    <text evidence="7">The sequence shown here is derived from an EMBL/GenBank/DDBJ whole genome shotgun (WGS) entry which is preliminary data.</text>
</comment>
<dbReference type="PANTHER" id="PTHR24096">
    <property type="entry name" value="LONG-CHAIN-FATTY-ACID--COA LIGASE"/>
    <property type="match status" value="1"/>
</dbReference>
<dbReference type="InterPro" id="IPR042099">
    <property type="entry name" value="ANL_N_sf"/>
</dbReference>
<name>A0ABD0SPE8_LOXSC</name>
<dbReference type="Pfam" id="PF00501">
    <property type="entry name" value="AMP-binding"/>
    <property type="match status" value="1"/>
</dbReference>
<protein>
    <submittedName>
        <fullName evidence="7">Uncharacterized protein</fullName>
    </submittedName>
</protein>
<dbReference type="Gene3D" id="3.40.50.12780">
    <property type="entry name" value="N-terminal domain of ligase-like"/>
    <property type="match status" value="1"/>
</dbReference>
<evidence type="ECO:0000256" key="4">
    <source>
        <dbReference type="ARBA" id="ARBA00023140"/>
    </source>
</evidence>
<feature type="domain" description="AMP-binding enzyme C-terminal" evidence="6">
    <location>
        <begin position="442"/>
        <end position="518"/>
    </location>
</feature>
<dbReference type="FunFam" id="3.30.300.30:FF:000007">
    <property type="entry name" value="4-coumarate--CoA ligase 2"/>
    <property type="match status" value="1"/>
</dbReference>
<dbReference type="InterPro" id="IPR020845">
    <property type="entry name" value="AMP-binding_CS"/>
</dbReference>
<gene>
    <name evidence="7" type="ORF">ABMA28_005564</name>
</gene>
<dbReference type="Gene3D" id="3.30.300.30">
    <property type="match status" value="1"/>
</dbReference>
<dbReference type="Proteomes" id="UP001549921">
    <property type="component" value="Unassembled WGS sequence"/>
</dbReference>
<evidence type="ECO:0000256" key="1">
    <source>
        <dbReference type="ARBA" id="ARBA00004275"/>
    </source>
</evidence>
<reference evidence="7 8" key="1">
    <citation type="submission" date="2024-06" db="EMBL/GenBank/DDBJ databases">
        <title>A chromosome-level genome assembly of beet webworm, Loxostege sticticalis.</title>
        <authorList>
            <person name="Zhang Y."/>
        </authorList>
    </citation>
    <scope>NUCLEOTIDE SEQUENCE [LARGE SCALE GENOMIC DNA]</scope>
    <source>
        <strain evidence="7">AQ028</strain>
        <tissue evidence="7">Male pupae</tissue>
    </source>
</reference>
<keyword evidence="4" id="KW-0576">Peroxisome</keyword>
<dbReference type="GO" id="GO:0016874">
    <property type="term" value="F:ligase activity"/>
    <property type="evidence" value="ECO:0007669"/>
    <property type="project" value="UniProtKB-KW"/>
</dbReference>
<dbReference type="AlphaFoldDB" id="A0ABD0SPE8"/>
<dbReference type="InterPro" id="IPR045851">
    <property type="entry name" value="AMP-bd_C_sf"/>
</dbReference>
<accession>A0ABD0SPE8</accession>
<proteinExistence type="inferred from homology"/>
<dbReference type="PANTHER" id="PTHR24096:SF149">
    <property type="entry name" value="AMP-BINDING DOMAIN-CONTAINING PROTEIN-RELATED"/>
    <property type="match status" value="1"/>
</dbReference>
<feature type="domain" description="AMP-dependent synthetase/ligase" evidence="5">
    <location>
        <begin position="28"/>
        <end position="391"/>
    </location>
</feature>
<evidence type="ECO:0000256" key="2">
    <source>
        <dbReference type="ARBA" id="ARBA00006432"/>
    </source>
</evidence>
<dbReference type="InterPro" id="IPR000873">
    <property type="entry name" value="AMP-dep_synth/lig_dom"/>
</dbReference>
<comment type="similarity">
    <text evidence="2">Belongs to the ATP-dependent AMP-binding enzyme family.</text>
</comment>
<evidence type="ECO:0000256" key="3">
    <source>
        <dbReference type="ARBA" id="ARBA00022598"/>
    </source>
</evidence>
<dbReference type="SUPFAM" id="SSF56801">
    <property type="entry name" value="Acetyl-CoA synthetase-like"/>
    <property type="match status" value="1"/>
</dbReference>
<sequence>MLKNKFHLYGDELTQLPAHLQYGKHMFQRIKAQKNKLAFINAETGETLSYEELTQKVVDIALSLTRMGIKKGDVVGVCSEKNLDFIATKLAIACAGATICPTDVSSGRANIIHRLKLANPKLMFCSAYGYDTHKESFSEIPGLNQFIVYGDKAREGATLFKDFLTEHAAVEDFQPVPVTAEDPVCILYSSGTTGLPKGIPLTNKSFLMWMESIINRNIFNDKKVLTTREWYYSYGLSFTLSCIAAGSTIVYCPSGDTPSFLDAIQACKVNVIQLAPATLTEMVNSPLIDQRDLNSTELIVSASTLCHGELIIAAKSKFPNLRKVCQLYGMSEVGGLASDQNAPKGIKYGSVGVVGPGLEVKVVDLETRVPLGPKQRGELCVKNIAYTPKYLTVTGSPTNHIDDDGFFITGDIVYYDEDGYIFWVDRIKELIKFDSYQVAPAELEAVLQQHPAVREAGVAGAPHPKYGEAPTALVVLKQGATISAEELVKYVDGQVSHRMRLAGGVRFVKQLPRNSADKLDRKALKLLL</sequence>